<evidence type="ECO:0000313" key="1">
    <source>
        <dbReference type="EMBL" id="BCD84034.1"/>
    </source>
</evidence>
<keyword evidence="2" id="KW-1185">Reference proteome</keyword>
<name>A0ABN6BMM5_9PSED</name>
<dbReference type="Proteomes" id="UP001064896">
    <property type="component" value="Chromosome"/>
</dbReference>
<sequence length="236" mass="26122">MSASGLNEINLSTGVDHAEWVPVASVINAAKAVAENGIFCVITIEQDSDKSEVVSQVKADEGLKPFIEAGLVKLQVNSWMPFHADSAMRKTFSNREDMLLQGCDQVLENCVITPNKEISGCCGLTFEHIPEMKLGRFSKHALEVGYFSQVQDFLKIWIKVDGPYRILKTLSASVGISSLEHIVHPCQACALLHQDERLREAIKSEYGNHMGRVLRAFYSQSLIQCDSHREVTANAS</sequence>
<evidence type="ECO:0000313" key="2">
    <source>
        <dbReference type="Proteomes" id="UP001064896"/>
    </source>
</evidence>
<gene>
    <name evidence="1" type="ORF">PSm6_04410</name>
</gene>
<reference evidence="1" key="1">
    <citation type="submission" date="2020-05" db="EMBL/GenBank/DDBJ databases">
        <title>Complete genome sequence of Pseudomonas sp. Sm006.</title>
        <authorList>
            <person name="Takeuchi K."/>
            <person name="Someya N."/>
        </authorList>
    </citation>
    <scope>NUCLEOTIDE SEQUENCE</scope>
    <source>
        <strain evidence="1">Sm006</strain>
    </source>
</reference>
<dbReference type="EMBL" id="AP023081">
    <property type="protein sequence ID" value="BCD84034.1"/>
    <property type="molecule type" value="Genomic_DNA"/>
</dbReference>
<organism evidence="1 2">
    <name type="scientific">Pseudomonas solani</name>
    <dbReference type="NCBI Taxonomy" id="2731552"/>
    <lineage>
        <taxon>Bacteria</taxon>
        <taxon>Pseudomonadati</taxon>
        <taxon>Pseudomonadota</taxon>
        <taxon>Gammaproteobacteria</taxon>
        <taxon>Pseudomonadales</taxon>
        <taxon>Pseudomonadaceae</taxon>
        <taxon>Pseudomonas</taxon>
    </lineage>
</organism>
<protein>
    <submittedName>
        <fullName evidence="1">Uncharacterized protein</fullName>
    </submittedName>
</protein>
<accession>A0ABN6BMM5</accession>
<proteinExistence type="predicted"/>